<dbReference type="GO" id="GO:0016758">
    <property type="term" value="F:hexosyltransferase activity"/>
    <property type="evidence" value="ECO:0007669"/>
    <property type="project" value="UniProtKB-ARBA"/>
</dbReference>
<dbReference type="Gene3D" id="3.90.550.10">
    <property type="entry name" value="Spore Coat Polysaccharide Biosynthesis Protein SpsA, Chain A"/>
    <property type="match status" value="1"/>
</dbReference>
<organism evidence="2 3">
    <name type="scientific">Hwangdonia lutea</name>
    <dbReference type="NCBI Taxonomy" id="3075823"/>
    <lineage>
        <taxon>Bacteria</taxon>
        <taxon>Pseudomonadati</taxon>
        <taxon>Bacteroidota</taxon>
        <taxon>Flavobacteriia</taxon>
        <taxon>Flavobacteriales</taxon>
        <taxon>Flavobacteriaceae</taxon>
        <taxon>Hwangdonia</taxon>
    </lineage>
</organism>
<dbReference type="RefSeq" id="WP_316983657.1">
    <property type="nucleotide sequence ID" value="NZ_CP136521.1"/>
</dbReference>
<keyword evidence="3" id="KW-1185">Reference proteome</keyword>
<reference evidence="3" key="1">
    <citation type="submission" date="2024-06" db="EMBL/GenBank/DDBJ databases">
        <title>Hwangdonia haimaensis gen. nov., sp. nov., a member of the family Flavobacteriaceae isolated from the haima cold seep.</title>
        <authorList>
            <person name="Li J."/>
        </authorList>
    </citation>
    <scope>NUCLEOTIDE SEQUENCE [LARGE SCALE GENOMIC DNA]</scope>
    <source>
        <strain evidence="3">SCSIO 19198</strain>
    </source>
</reference>
<dbReference type="EC" id="2.4.-.-" evidence="2"/>
<evidence type="ECO:0000259" key="1">
    <source>
        <dbReference type="Pfam" id="PF00535"/>
    </source>
</evidence>
<keyword evidence="2" id="KW-0808">Transferase</keyword>
<dbReference type="EMBL" id="CP136521">
    <property type="protein sequence ID" value="WOD43980.1"/>
    <property type="molecule type" value="Genomic_DNA"/>
</dbReference>
<gene>
    <name evidence="2" type="ORF">RNZ46_01665</name>
</gene>
<accession>A0AA97HRF3</accession>
<dbReference type="SUPFAM" id="SSF53448">
    <property type="entry name" value="Nucleotide-diphospho-sugar transferases"/>
    <property type="match status" value="1"/>
</dbReference>
<dbReference type="Proteomes" id="UP001302486">
    <property type="component" value="Chromosome"/>
</dbReference>
<dbReference type="PANTHER" id="PTHR22916">
    <property type="entry name" value="GLYCOSYLTRANSFERASE"/>
    <property type="match status" value="1"/>
</dbReference>
<name>A0AA97HRF3_9FLAO</name>
<evidence type="ECO:0000313" key="2">
    <source>
        <dbReference type="EMBL" id="WOD43980.1"/>
    </source>
</evidence>
<feature type="domain" description="Glycosyltransferase 2-like" evidence="1">
    <location>
        <begin position="4"/>
        <end position="115"/>
    </location>
</feature>
<dbReference type="CDD" id="cd00761">
    <property type="entry name" value="Glyco_tranf_GTA_type"/>
    <property type="match status" value="1"/>
</dbReference>
<proteinExistence type="predicted"/>
<protein>
    <submittedName>
        <fullName evidence="2">Glycosyltransferase family 2 protein</fullName>
        <ecNumber evidence="2">2.4.-.-</ecNumber>
    </submittedName>
</protein>
<dbReference type="AlphaFoldDB" id="A0AA97HRF3"/>
<sequence length="302" mass="35394">MLFSILIANYNNGHFFNDCYQSIVNQTYQNFEVILVDDGSTDDSVSIIEQLISNDKRFKLFQNQENRGCGYTKRKCAQLAHGEILGFLDPDDTIEPNALEVMISAHKEFQNASIITSKFDLVDLQLNIIKKGSIGSKISDGKSYLTYGKGAFTAFASFKNSAYKKTEEIDPLMKRAVDQDLYYKIEEQGAHRFINESLYLYRINENSISNNNNTYKAEYWHFYAINKAYRRRKKQKLEIDNFSKKYMSKYRSNYYLSRFEKLKFSKKHHAKFYFLGKSFFANPFHKFEIKFKSLLLLIVGRI</sequence>
<evidence type="ECO:0000313" key="3">
    <source>
        <dbReference type="Proteomes" id="UP001302486"/>
    </source>
</evidence>
<keyword evidence="2" id="KW-0328">Glycosyltransferase</keyword>
<dbReference type="InterPro" id="IPR029044">
    <property type="entry name" value="Nucleotide-diphossugar_trans"/>
</dbReference>
<dbReference type="Pfam" id="PF00535">
    <property type="entry name" value="Glycos_transf_2"/>
    <property type="match status" value="1"/>
</dbReference>
<dbReference type="InterPro" id="IPR001173">
    <property type="entry name" value="Glyco_trans_2-like"/>
</dbReference>
<dbReference type="KEGG" id="hws:RNZ46_01665"/>
<dbReference type="PANTHER" id="PTHR22916:SF3">
    <property type="entry name" value="UDP-GLCNAC:BETAGAL BETA-1,3-N-ACETYLGLUCOSAMINYLTRANSFERASE-LIKE PROTEIN 1"/>
    <property type="match status" value="1"/>
</dbReference>